<dbReference type="SMART" id="SM00399">
    <property type="entry name" value="ZnF_C4"/>
    <property type="match status" value="1"/>
</dbReference>
<dbReference type="InterPro" id="IPR035500">
    <property type="entry name" value="NHR-like_dom_sf"/>
</dbReference>
<name>A0A811JV15_9BILA</name>
<dbReference type="InterPro" id="IPR050274">
    <property type="entry name" value="Nuclear_hormone_rcpt_NR2"/>
</dbReference>
<dbReference type="Pfam" id="PF00104">
    <property type="entry name" value="Hormone_recep"/>
    <property type="match status" value="1"/>
</dbReference>
<dbReference type="InterPro" id="IPR013088">
    <property type="entry name" value="Znf_NHR/GATA"/>
</dbReference>
<dbReference type="PRINTS" id="PR00398">
    <property type="entry name" value="STRDHORMONER"/>
</dbReference>
<evidence type="ECO:0000256" key="1">
    <source>
        <dbReference type="ARBA" id="ARBA00004123"/>
    </source>
</evidence>
<keyword evidence="9" id="KW-0675">Receptor</keyword>
<evidence type="ECO:0000259" key="13">
    <source>
        <dbReference type="PROSITE" id="PS51843"/>
    </source>
</evidence>
<feature type="domain" description="NR LBD" evidence="13">
    <location>
        <begin position="129"/>
        <end position="362"/>
    </location>
</feature>
<keyword evidence="10" id="KW-0539">Nucleus</keyword>
<keyword evidence="6" id="KW-0805">Transcription regulation</keyword>
<evidence type="ECO:0000256" key="6">
    <source>
        <dbReference type="ARBA" id="ARBA00023015"/>
    </source>
</evidence>
<dbReference type="CDD" id="cd06960">
    <property type="entry name" value="NR_DBD_HNF4A"/>
    <property type="match status" value="1"/>
</dbReference>
<dbReference type="PRINTS" id="PR00047">
    <property type="entry name" value="STROIDFINGER"/>
</dbReference>
<dbReference type="GO" id="GO:0008270">
    <property type="term" value="F:zinc ion binding"/>
    <property type="evidence" value="ECO:0007669"/>
    <property type="project" value="UniProtKB-KW"/>
</dbReference>
<feature type="domain" description="Nuclear receptor" evidence="12">
    <location>
        <begin position="26"/>
        <end position="102"/>
    </location>
</feature>
<evidence type="ECO:0000256" key="8">
    <source>
        <dbReference type="ARBA" id="ARBA00023163"/>
    </source>
</evidence>
<dbReference type="Pfam" id="PF00105">
    <property type="entry name" value="zf-C4"/>
    <property type="match status" value="1"/>
</dbReference>
<evidence type="ECO:0000313" key="15">
    <source>
        <dbReference type="Proteomes" id="UP000614601"/>
    </source>
</evidence>
<dbReference type="Proteomes" id="UP000614601">
    <property type="component" value="Unassembled WGS sequence"/>
</dbReference>
<sequence>MAFLMPSPSSSTSSTSLNPSLSPPNLSQCAICGDKATGRHYGCVNSCDGCKGFFRRSIRKEHIYKCRFQGECNVDKTHRNACRACRLRKCFKAGMRVEAIQNERDSIGKRRKLDPELNEGANFLAELTNAESLCLQLRESVIKSTDQISYDKGKIKYEGLPKVATLNDVGSSIHQQLLLTVEWAKSLRPFRELELDDQASILKANATSLIVLAVAIRSMGLDGGICLANDTFLPIENAALVGDINAVVVRIVRELVRPARDINVELSEYIALKAVLFFNPYNAVSISPECVKKLQESRQMALKALKQSVHDGPEAECRMGQLLLLLPAVQAVAQQLAEDVQLCRLFQLTSVDSLMEALILQEYKEDSMDKKILVERLSMNP</sequence>
<comment type="similarity">
    <text evidence="2">Belongs to the nuclear hormone receptor family.</text>
</comment>
<comment type="subcellular location">
    <subcellularLocation>
        <location evidence="1">Nucleus</location>
    </subcellularLocation>
</comment>
<proteinExistence type="inferred from homology"/>
<evidence type="ECO:0000256" key="10">
    <source>
        <dbReference type="ARBA" id="ARBA00023242"/>
    </source>
</evidence>
<comment type="caution">
    <text evidence="14">The sequence shown here is derived from an EMBL/GenBank/DDBJ whole genome shotgun (WGS) entry which is preliminary data.</text>
</comment>
<protein>
    <submittedName>
        <fullName evidence="14">Uncharacterized protein</fullName>
    </submittedName>
</protein>
<evidence type="ECO:0000256" key="4">
    <source>
        <dbReference type="ARBA" id="ARBA00022771"/>
    </source>
</evidence>
<keyword evidence="5" id="KW-0862">Zinc</keyword>
<dbReference type="SUPFAM" id="SSF48508">
    <property type="entry name" value="Nuclear receptor ligand-binding domain"/>
    <property type="match status" value="1"/>
</dbReference>
<keyword evidence="8" id="KW-0804">Transcription</keyword>
<dbReference type="InterPro" id="IPR001628">
    <property type="entry name" value="Znf_hrmn_rcpt"/>
</dbReference>
<gene>
    <name evidence="14" type="ORF">BOKJ2_LOCUS1834</name>
</gene>
<keyword evidence="4" id="KW-0863">Zinc-finger</keyword>
<evidence type="ECO:0000313" key="14">
    <source>
        <dbReference type="EMBL" id="CAD5207150.1"/>
    </source>
</evidence>
<dbReference type="PANTHER" id="PTHR24083">
    <property type="entry name" value="NUCLEAR HORMONE RECEPTOR"/>
    <property type="match status" value="1"/>
</dbReference>
<evidence type="ECO:0000259" key="12">
    <source>
        <dbReference type="PROSITE" id="PS51030"/>
    </source>
</evidence>
<dbReference type="FunFam" id="3.30.50.10:FF:000030">
    <property type="entry name" value="Nuclear Hormone Receptor family"/>
    <property type="match status" value="1"/>
</dbReference>
<evidence type="ECO:0000256" key="7">
    <source>
        <dbReference type="ARBA" id="ARBA00023125"/>
    </source>
</evidence>
<dbReference type="Gene3D" id="1.10.565.10">
    <property type="entry name" value="Retinoid X Receptor"/>
    <property type="match status" value="1"/>
</dbReference>
<evidence type="ECO:0000256" key="9">
    <source>
        <dbReference type="ARBA" id="ARBA00023170"/>
    </source>
</evidence>
<dbReference type="PROSITE" id="PS51030">
    <property type="entry name" value="NUCLEAR_REC_DBD_2"/>
    <property type="match status" value="1"/>
</dbReference>
<dbReference type="GO" id="GO:0000978">
    <property type="term" value="F:RNA polymerase II cis-regulatory region sequence-specific DNA binding"/>
    <property type="evidence" value="ECO:0007669"/>
    <property type="project" value="InterPro"/>
</dbReference>
<accession>A0A811JV15</accession>
<keyword evidence="7" id="KW-0238">DNA-binding</keyword>
<dbReference type="InterPro" id="IPR049636">
    <property type="entry name" value="HNF4-like_DBD"/>
</dbReference>
<evidence type="ECO:0000256" key="2">
    <source>
        <dbReference type="ARBA" id="ARBA00005993"/>
    </source>
</evidence>
<dbReference type="EMBL" id="CAJFCW020000001">
    <property type="protein sequence ID" value="CAG9084536.1"/>
    <property type="molecule type" value="Genomic_DNA"/>
</dbReference>
<keyword evidence="15" id="KW-1185">Reference proteome</keyword>
<organism evidence="14 15">
    <name type="scientific">Bursaphelenchus okinawaensis</name>
    <dbReference type="NCBI Taxonomy" id="465554"/>
    <lineage>
        <taxon>Eukaryota</taxon>
        <taxon>Metazoa</taxon>
        <taxon>Ecdysozoa</taxon>
        <taxon>Nematoda</taxon>
        <taxon>Chromadorea</taxon>
        <taxon>Rhabditida</taxon>
        <taxon>Tylenchina</taxon>
        <taxon>Tylenchomorpha</taxon>
        <taxon>Aphelenchoidea</taxon>
        <taxon>Aphelenchoididae</taxon>
        <taxon>Bursaphelenchus</taxon>
    </lineage>
</organism>
<dbReference type="GO" id="GO:0005634">
    <property type="term" value="C:nucleus"/>
    <property type="evidence" value="ECO:0007669"/>
    <property type="project" value="UniProtKB-SubCell"/>
</dbReference>
<dbReference type="EMBL" id="CAJFDH010000001">
    <property type="protein sequence ID" value="CAD5207150.1"/>
    <property type="molecule type" value="Genomic_DNA"/>
</dbReference>
<reference evidence="14" key="1">
    <citation type="submission" date="2020-09" db="EMBL/GenBank/DDBJ databases">
        <authorList>
            <person name="Kikuchi T."/>
        </authorList>
    </citation>
    <scope>NUCLEOTIDE SEQUENCE</scope>
    <source>
        <strain evidence="14">SH1</strain>
    </source>
</reference>
<keyword evidence="3" id="KW-0479">Metal-binding</keyword>
<evidence type="ECO:0000256" key="5">
    <source>
        <dbReference type="ARBA" id="ARBA00022833"/>
    </source>
</evidence>
<dbReference type="PROSITE" id="PS51843">
    <property type="entry name" value="NR_LBD"/>
    <property type="match status" value="1"/>
</dbReference>
<dbReference type="SMART" id="SM00430">
    <property type="entry name" value="HOLI"/>
    <property type="match status" value="1"/>
</dbReference>
<dbReference type="InterPro" id="IPR001723">
    <property type="entry name" value="Nuclear_hrmn_rcpt"/>
</dbReference>
<dbReference type="InterPro" id="IPR000536">
    <property type="entry name" value="Nucl_hrmn_rcpt_lig-bd"/>
</dbReference>
<dbReference type="OrthoDB" id="5771769at2759"/>
<dbReference type="Proteomes" id="UP000783686">
    <property type="component" value="Unassembled WGS sequence"/>
</dbReference>
<evidence type="ECO:0000256" key="3">
    <source>
        <dbReference type="ARBA" id="ARBA00022723"/>
    </source>
</evidence>
<dbReference type="Gene3D" id="3.30.50.10">
    <property type="entry name" value="Erythroid Transcription Factor GATA-1, subunit A"/>
    <property type="match status" value="1"/>
</dbReference>
<dbReference type="SUPFAM" id="SSF57716">
    <property type="entry name" value="Glucocorticoid receptor-like (DNA-binding domain)"/>
    <property type="match status" value="1"/>
</dbReference>
<dbReference type="AlphaFoldDB" id="A0A811JV15"/>
<dbReference type="GO" id="GO:0003700">
    <property type="term" value="F:DNA-binding transcription factor activity"/>
    <property type="evidence" value="ECO:0007669"/>
    <property type="project" value="InterPro"/>
</dbReference>
<evidence type="ECO:0000256" key="11">
    <source>
        <dbReference type="SAM" id="MobiDB-lite"/>
    </source>
</evidence>
<feature type="region of interest" description="Disordered" evidence="11">
    <location>
        <begin position="1"/>
        <end position="23"/>
    </location>
</feature>